<dbReference type="Pfam" id="PF00700">
    <property type="entry name" value="Flagellin_C"/>
    <property type="match status" value="1"/>
</dbReference>
<keyword evidence="6" id="KW-0966">Cell projection</keyword>
<accession>A0A179D346</accession>
<evidence type="ECO:0000313" key="7">
    <source>
        <dbReference type="Proteomes" id="UP000078390"/>
    </source>
</evidence>
<keyword evidence="7" id="KW-1185">Reference proteome</keyword>
<keyword evidence="6" id="KW-0969">Cilium</keyword>
<evidence type="ECO:0000256" key="3">
    <source>
        <dbReference type="RuleBase" id="RU362073"/>
    </source>
</evidence>
<dbReference type="Pfam" id="PF00669">
    <property type="entry name" value="Flagellin_N"/>
    <property type="match status" value="1"/>
</dbReference>
<dbReference type="InterPro" id="IPR042187">
    <property type="entry name" value="Flagellin_C_sub2"/>
</dbReference>
<evidence type="ECO:0000313" key="6">
    <source>
        <dbReference type="EMBL" id="OAQ20466.1"/>
    </source>
</evidence>
<dbReference type="SUPFAM" id="SSF64518">
    <property type="entry name" value="Phase 1 flagellin"/>
    <property type="match status" value="1"/>
</dbReference>
<dbReference type="GO" id="GO:0005576">
    <property type="term" value="C:extracellular region"/>
    <property type="evidence" value="ECO:0007669"/>
    <property type="project" value="UniProtKB-SubCell"/>
</dbReference>
<dbReference type="Gene3D" id="1.20.1330.10">
    <property type="entry name" value="f41 fragment of flagellin, N-terminal domain"/>
    <property type="match status" value="2"/>
</dbReference>
<keyword evidence="2 3" id="KW-0975">Bacterial flagellum</keyword>
<evidence type="ECO:0000259" key="5">
    <source>
        <dbReference type="Pfam" id="PF00700"/>
    </source>
</evidence>
<comment type="subcellular location">
    <subcellularLocation>
        <location evidence="3">Secreted</location>
    </subcellularLocation>
    <subcellularLocation>
        <location evidence="3">Bacterial flagellum</location>
    </subcellularLocation>
</comment>
<organism evidence="6 7">
    <name type="scientific">Thermosulfurimonas dismutans</name>
    <dbReference type="NCBI Taxonomy" id="999894"/>
    <lineage>
        <taxon>Bacteria</taxon>
        <taxon>Pseudomonadati</taxon>
        <taxon>Thermodesulfobacteriota</taxon>
        <taxon>Thermodesulfobacteria</taxon>
        <taxon>Thermodesulfobacteriales</taxon>
        <taxon>Thermodesulfobacteriaceae</taxon>
        <taxon>Thermosulfurimonas</taxon>
    </lineage>
</organism>
<feature type="domain" description="Flagellin N-terminal" evidence="4">
    <location>
        <begin position="5"/>
        <end position="141"/>
    </location>
</feature>
<dbReference type="PANTHER" id="PTHR42792:SF2">
    <property type="entry name" value="FLAGELLIN"/>
    <property type="match status" value="1"/>
</dbReference>
<evidence type="ECO:0000256" key="2">
    <source>
        <dbReference type="ARBA" id="ARBA00023143"/>
    </source>
</evidence>
<gene>
    <name evidence="6" type="ORF">TDIS_1375</name>
</gene>
<dbReference type="InterPro" id="IPR001029">
    <property type="entry name" value="Flagellin_N"/>
</dbReference>
<comment type="caution">
    <text evidence="6">The sequence shown here is derived from an EMBL/GenBank/DDBJ whole genome shotgun (WGS) entry which is preliminary data.</text>
</comment>
<dbReference type="OrthoDB" id="9796789at2"/>
<evidence type="ECO:0000256" key="1">
    <source>
        <dbReference type="ARBA" id="ARBA00005709"/>
    </source>
</evidence>
<keyword evidence="3" id="KW-0964">Secreted</keyword>
<keyword evidence="6" id="KW-0282">Flagellum</keyword>
<sequence>MALRINFNYESASTHTALKANERMMNQSLLRLSTGLRILSAQDDAAGLFIADQLSVVAAGLYQGNQNIQTGLSALRIAENSLGQIFTKLQAMYTRVESAANDINDVNARAALQREIDNFRDAIDKIAADTEYNGIHLLNGDFQGKKIHYGARKDQTVTVNISNMRASQLGAYLETGNGGVSTKFEAQTSGGSLANFTANVNTVANNFVLSGTSEYVRIAGTTVYQGDATTNYLIDAKSLADAINSNDTLSNLGITATASNTSTADTTYNTANVVNASATAAAGASDETFTVYLNFYIGDGSTSFQVQLGTITVAAGSTTVSKNIADLDTLVNRINTAAGAAGAPIVATNSDGKLQLTTNDGETIGIEAQVTAPAGTSAAPDVTIDFSQLLQGGNNALQVASALAAGTSEYGGQVKVGTINIGGIDSFLFEYAGVSGTTSGNVGFNFTDTSGTNVGLTSITAIDVSSNSNAETYLLVVEKALQKVDKVRSQIGAIMNNLQSIYDAQKTAYDNTKEAENVIRNVDYAEEMSRFTTFQIRMQSGIAMLAQANQLPQLVLQLLR</sequence>
<dbReference type="Gene3D" id="6.10.10.10">
    <property type="entry name" value="Flagellar export chaperone, C-terminal domain"/>
    <property type="match status" value="1"/>
</dbReference>
<dbReference type="RefSeq" id="WP_068670661.1">
    <property type="nucleotide sequence ID" value="NZ_LWLG01000010.1"/>
</dbReference>
<dbReference type="PANTHER" id="PTHR42792">
    <property type="entry name" value="FLAGELLIN"/>
    <property type="match status" value="1"/>
</dbReference>
<dbReference type="InterPro" id="IPR001492">
    <property type="entry name" value="Flagellin"/>
</dbReference>
<comment type="similarity">
    <text evidence="1 3">Belongs to the bacterial flagellin family.</text>
</comment>
<dbReference type="GO" id="GO:0005198">
    <property type="term" value="F:structural molecule activity"/>
    <property type="evidence" value="ECO:0007669"/>
    <property type="project" value="UniProtKB-UniRule"/>
</dbReference>
<dbReference type="InterPro" id="IPR046358">
    <property type="entry name" value="Flagellin_C"/>
</dbReference>
<dbReference type="Proteomes" id="UP000078390">
    <property type="component" value="Unassembled WGS sequence"/>
</dbReference>
<dbReference type="AlphaFoldDB" id="A0A179D346"/>
<dbReference type="PRINTS" id="PR00207">
    <property type="entry name" value="FLAGELLIN"/>
</dbReference>
<name>A0A179D346_9BACT</name>
<dbReference type="EMBL" id="LWLG01000010">
    <property type="protein sequence ID" value="OAQ20466.1"/>
    <property type="molecule type" value="Genomic_DNA"/>
</dbReference>
<reference evidence="6 7" key="1">
    <citation type="submission" date="2016-04" db="EMBL/GenBank/DDBJ databases">
        <title>Genome analysis of Thermosulfurimonas dismutans, the first thermophilic sulfur-disproportionating bacterium of the phylum Thermodesulfobacteria.</title>
        <authorList>
            <person name="Mardanov A.V."/>
            <person name="Beletsky A.V."/>
            <person name="Kadnikov V.V."/>
            <person name="Slobodkin A.I."/>
            <person name="Ravin N.V."/>
        </authorList>
    </citation>
    <scope>NUCLEOTIDE SEQUENCE [LARGE SCALE GENOMIC DNA]</scope>
    <source>
        <strain evidence="6 7">S95</strain>
    </source>
</reference>
<evidence type="ECO:0000259" key="4">
    <source>
        <dbReference type="Pfam" id="PF00669"/>
    </source>
</evidence>
<dbReference type="Gene3D" id="3.30.70.2120">
    <property type="match status" value="1"/>
</dbReference>
<comment type="function">
    <text evidence="3">Flagellin is the subunit protein which polymerizes to form the filaments of bacterial flagella.</text>
</comment>
<protein>
    <recommendedName>
        <fullName evidence="3">Flagellin</fullName>
    </recommendedName>
</protein>
<dbReference type="STRING" id="999894.TDIS_1375"/>
<proteinExistence type="inferred from homology"/>
<feature type="domain" description="Flagellin C-terminal" evidence="5">
    <location>
        <begin position="476"/>
        <end position="559"/>
    </location>
</feature>
<dbReference type="GO" id="GO:0009288">
    <property type="term" value="C:bacterial-type flagellum"/>
    <property type="evidence" value="ECO:0007669"/>
    <property type="project" value="UniProtKB-SubCell"/>
</dbReference>